<evidence type="ECO:0000313" key="2">
    <source>
        <dbReference type="EMBL" id="WRQ85833.1"/>
    </source>
</evidence>
<dbReference type="RefSeq" id="WP_221032652.1">
    <property type="nucleotide sequence ID" value="NZ_CP139781.1"/>
</dbReference>
<name>A0ABZ1C3H9_9BACT</name>
<reference evidence="2 3" key="2">
    <citation type="submission" date="2023-12" db="EMBL/GenBank/DDBJ databases">
        <title>Description of an unclassified Opitutus bacterium of Verrucomicrobiota.</title>
        <authorList>
            <person name="Zhang D.-F."/>
        </authorList>
    </citation>
    <scope>NUCLEOTIDE SEQUENCE [LARGE SCALE GENOMIC DNA]</scope>
    <source>
        <strain evidence="2 3">WL0086</strain>
    </source>
</reference>
<protein>
    <submittedName>
        <fullName evidence="2">Uncharacterized protein</fullName>
    </submittedName>
</protein>
<keyword evidence="1" id="KW-0472">Membrane</keyword>
<keyword evidence="1" id="KW-0812">Transmembrane</keyword>
<accession>A0ABZ1C3H9</accession>
<feature type="transmembrane region" description="Helical" evidence="1">
    <location>
        <begin position="48"/>
        <end position="69"/>
    </location>
</feature>
<organism evidence="2 3">
    <name type="scientific">Actomonas aquatica</name>
    <dbReference type="NCBI Taxonomy" id="2866162"/>
    <lineage>
        <taxon>Bacteria</taxon>
        <taxon>Pseudomonadati</taxon>
        <taxon>Verrucomicrobiota</taxon>
        <taxon>Opitutia</taxon>
        <taxon>Opitutales</taxon>
        <taxon>Opitutaceae</taxon>
        <taxon>Actomonas</taxon>
    </lineage>
</organism>
<sequence>MTREASQNIDLNLVGSRLYYINIVALYVVTPAVVAVCLWCMITGQEYFLGFMALFFSVFGVMMMLRYCLLVELSASGMVLKNLIIFRKFALNEVEEIDCVMLSLFSLPSLYTAKVVVNGRRSRYYFMATKEE</sequence>
<proteinExistence type="predicted"/>
<keyword evidence="3" id="KW-1185">Reference proteome</keyword>
<evidence type="ECO:0000313" key="3">
    <source>
        <dbReference type="Proteomes" id="UP000738431"/>
    </source>
</evidence>
<evidence type="ECO:0000256" key="1">
    <source>
        <dbReference type="SAM" id="Phobius"/>
    </source>
</evidence>
<reference evidence="2 3" key="1">
    <citation type="submission" date="2021-08" db="EMBL/GenBank/DDBJ databases">
        <authorList>
            <person name="Zhang D."/>
            <person name="Zhang A."/>
            <person name="Wang L."/>
        </authorList>
    </citation>
    <scope>NUCLEOTIDE SEQUENCE [LARGE SCALE GENOMIC DNA]</scope>
    <source>
        <strain evidence="2 3">WL0086</strain>
    </source>
</reference>
<dbReference type="EMBL" id="CP139781">
    <property type="protein sequence ID" value="WRQ85833.1"/>
    <property type="molecule type" value="Genomic_DNA"/>
</dbReference>
<feature type="transmembrane region" description="Helical" evidence="1">
    <location>
        <begin position="20"/>
        <end position="42"/>
    </location>
</feature>
<gene>
    <name evidence="2" type="ORF">K1X11_013555</name>
</gene>
<keyword evidence="1" id="KW-1133">Transmembrane helix</keyword>
<dbReference type="Proteomes" id="UP000738431">
    <property type="component" value="Chromosome"/>
</dbReference>